<feature type="transmembrane region" description="Helical" evidence="1">
    <location>
        <begin position="273"/>
        <end position="294"/>
    </location>
</feature>
<dbReference type="AlphaFoldDB" id="A0A2M7TIF1"/>
<dbReference type="Proteomes" id="UP000228920">
    <property type="component" value="Unassembled WGS sequence"/>
</dbReference>
<dbReference type="EMBL" id="PFNL01000110">
    <property type="protein sequence ID" value="PIZ46158.1"/>
    <property type="molecule type" value="Genomic_DNA"/>
</dbReference>
<reference evidence="3" key="1">
    <citation type="submission" date="2017-09" db="EMBL/GenBank/DDBJ databases">
        <title>Depth-based differentiation of microbial function through sediment-hosted aquifers and enrichment of novel symbionts in the deep terrestrial subsurface.</title>
        <authorList>
            <person name="Probst A.J."/>
            <person name="Ladd B."/>
            <person name="Jarett J.K."/>
            <person name="Geller-Mcgrath D.E."/>
            <person name="Sieber C.M.K."/>
            <person name="Emerson J.B."/>
            <person name="Anantharaman K."/>
            <person name="Thomas B.C."/>
            <person name="Malmstrom R."/>
            <person name="Stieglmeier M."/>
            <person name="Klingl A."/>
            <person name="Woyke T."/>
            <person name="Ryan C.M."/>
            <person name="Banfield J.F."/>
        </authorList>
    </citation>
    <scope>NUCLEOTIDE SEQUENCE [LARGE SCALE GENOMIC DNA]</scope>
</reference>
<name>A0A2M7TIF1_UNCKA</name>
<gene>
    <name evidence="2" type="ORF">COY32_03710</name>
</gene>
<feature type="transmembrane region" description="Helical" evidence="1">
    <location>
        <begin position="315"/>
        <end position="337"/>
    </location>
</feature>
<feature type="transmembrane region" description="Helical" evidence="1">
    <location>
        <begin position="128"/>
        <end position="146"/>
    </location>
</feature>
<protein>
    <recommendedName>
        <fullName evidence="4">Glycosyltransferase RgtA/B/C/D-like domain-containing protein</fullName>
    </recommendedName>
</protein>
<sequence>MFSRVLPFIAFAVVVLFSMVIPFDTDLGWHLRYGEYFIDHLSVLRANELTYFLDTYTWSHSYTLYQLMTSVLFNIGGIKALIIGYSLVIGGIFYAFFRIMREQIHVAIVSFAVFSLLGLSTLSLGWRAQIFSVLFLLILFLVLRIINPVKRNVYLGVLFIVWVNVHGGFIVGLVIVGFDFVAKFWSGAKSDRIHLLIGFTTSIFATLLNPFGVYVYQEIIQHIWVPMATLIAEWVAPSVGARVGYTVFSIWWVCVLIRSHNSAKVFWVMATTLVWYLAFSARRNGVFVPLVFLVSLTEVYKNKITEFDKHEITRIAVWIILGVGFIAEIFQLTSFSARLSNWEMYCSKGLVRYPCEIVKYLKQNPLPDQTRVFTLFEWGGFFEWQLPEYQYFVDGRMPAWKTDDGVSPYTTYLEIIQAKEGYDEKLRNYNTQVIIMPSGTFLDLVLQKDPQGWKEVYRNSIDVIYVVSKD</sequence>
<keyword evidence="1" id="KW-0472">Membrane</keyword>
<accession>A0A2M7TIF1</accession>
<feature type="transmembrane region" description="Helical" evidence="1">
    <location>
        <begin position="228"/>
        <end position="253"/>
    </location>
</feature>
<evidence type="ECO:0008006" key="4">
    <source>
        <dbReference type="Google" id="ProtNLM"/>
    </source>
</evidence>
<evidence type="ECO:0000256" key="1">
    <source>
        <dbReference type="SAM" id="Phobius"/>
    </source>
</evidence>
<feature type="transmembrane region" description="Helical" evidence="1">
    <location>
        <begin position="104"/>
        <end position="122"/>
    </location>
</feature>
<evidence type="ECO:0000313" key="3">
    <source>
        <dbReference type="Proteomes" id="UP000228920"/>
    </source>
</evidence>
<feature type="transmembrane region" description="Helical" evidence="1">
    <location>
        <begin position="71"/>
        <end position="97"/>
    </location>
</feature>
<evidence type="ECO:0000313" key="2">
    <source>
        <dbReference type="EMBL" id="PIZ46158.1"/>
    </source>
</evidence>
<feature type="transmembrane region" description="Helical" evidence="1">
    <location>
        <begin position="193"/>
        <end position="216"/>
    </location>
</feature>
<organism evidence="2 3">
    <name type="scientific">candidate division WWE3 bacterium CG_4_10_14_0_2_um_filter_41_14</name>
    <dbReference type="NCBI Taxonomy" id="1975072"/>
    <lineage>
        <taxon>Bacteria</taxon>
        <taxon>Katanobacteria</taxon>
    </lineage>
</organism>
<keyword evidence="1" id="KW-0812">Transmembrane</keyword>
<comment type="caution">
    <text evidence="2">The sequence shown here is derived from an EMBL/GenBank/DDBJ whole genome shotgun (WGS) entry which is preliminary data.</text>
</comment>
<proteinExistence type="predicted"/>
<keyword evidence="1" id="KW-1133">Transmembrane helix</keyword>
<feature type="transmembrane region" description="Helical" evidence="1">
    <location>
        <begin position="153"/>
        <end position="181"/>
    </location>
</feature>